<evidence type="ECO:0000256" key="1">
    <source>
        <dbReference type="HAMAP-Rule" id="MF_00715"/>
    </source>
</evidence>
<feature type="region of interest" description="Disordered" evidence="3">
    <location>
        <begin position="49"/>
        <end position="68"/>
    </location>
</feature>
<dbReference type="Gene3D" id="1.20.5.300">
    <property type="match status" value="1"/>
</dbReference>
<dbReference type="InterPro" id="IPR007236">
    <property type="entry name" value="SlyX"/>
</dbReference>
<keyword evidence="5" id="KW-1185">Reference proteome</keyword>
<feature type="compositionally biased region" description="Basic and acidic residues" evidence="3">
    <location>
        <begin position="58"/>
        <end position="68"/>
    </location>
</feature>
<evidence type="ECO:0000313" key="4">
    <source>
        <dbReference type="EMBL" id="ROQ23394.1"/>
    </source>
</evidence>
<protein>
    <recommendedName>
        <fullName evidence="1">Protein SlyX</fullName>
    </recommendedName>
</protein>
<dbReference type="PANTHER" id="PTHR36508:SF1">
    <property type="entry name" value="PROTEIN SLYX"/>
    <property type="match status" value="1"/>
</dbReference>
<dbReference type="HAMAP" id="MF_00715">
    <property type="entry name" value="SlyX"/>
    <property type="match status" value="1"/>
</dbReference>
<dbReference type="STRING" id="584787.GCA_001247655_03838"/>
<keyword evidence="2" id="KW-0175">Coiled coil</keyword>
<dbReference type="AlphaFoldDB" id="A0A3N1NU80"/>
<proteinExistence type="inferred from homology"/>
<organism evidence="4 5">
    <name type="scientific">Gallaecimonas pentaromativorans</name>
    <dbReference type="NCBI Taxonomy" id="584787"/>
    <lineage>
        <taxon>Bacteria</taxon>
        <taxon>Pseudomonadati</taxon>
        <taxon>Pseudomonadota</taxon>
        <taxon>Gammaproteobacteria</taxon>
        <taxon>Enterobacterales</taxon>
        <taxon>Gallaecimonadaceae</taxon>
        <taxon>Gallaecimonas</taxon>
    </lineage>
</organism>
<evidence type="ECO:0000313" key="5">
    <source>
        <dbReference type="Proteomes" id="UP000268033"/>
    </source>
</evidence>
<dbReference type="Pfam" id="PF04102">
    <property type="entry name" value="SlyX"/>
    <property type="match status" value="1"/>
</dbReference>
<dbReference type="OrthoDB" id="8606883at2"/>
<sequence length="68" mass="7766">MSDERLNDLESRLAFQEIALQELSDEMASLQRLVEKQREQLTLMARKLKGVSGSNIAGEHEETPPPHY</sequence>
<dbReference type="Proteomes" id="UP000268033">
    <property type="component" value="Unassembled WGS sequence"/>
</dbReference>
<evidence type="ECO:0000256" key="2">
    <source>
        <dbReference type="SAM" id="Coils"/>
    </source>
</evidence>
<evidence type="ECO:0000256" key="3">
    <source>
        <dbReference type="SAM" id="MobiDB-lite"/>
    </source>
</evidence>
<comment type="similarity">
    <text evidence="1">Belongs to the SlyX family.</text>
</comment>
<gene>
    <name evidence="1" type="primary">slyX</name>
    <name evidence="4" type="ORF">EDC28_108132</name>
</gene>
<reference evidence="4 5" key="1">
    <citation type="submission" date="2018-11" db="EMBL/GenBank/DDBJ databases">
        <title>Genomic Encyclopedia of Type Strains, Phase IV (KMG-IV): sequencing the most valuable type-strain genomes for metagenomic binning, comparative biology and taxonomic classification.</title>
        <authorList>
            <person name="Goeker M."/>
        </authorList>
    </citation>
    <scope>NUCLEOTIDE SEQUENCE [LARGE SCALE GENOMIC DNA]</scope>
    <source>
        <strain evidence="4 5">DSM 21945</strain>
    </source>
</reference>
<name>A0A3N1NU80_9GAMM</name>
<feature type="coiled-coil region" evidence="2">
    <location>
        <begin position="6"/>
        <end position="47"/>
    </location>
</feature>
<comment type="caution">
    <text evidence="4">The sequence shown here is derived from an EMBL/GenBank/DDBJ whole genome shotgun (WGS) entry which is preliminary data.</text>
</comment>
<accession>A0A3N1NU80</accession>
<dbReference type="PANTHER" id="PTHR36508">
    <property type="entry name" value="PROTEIN SLYX"/>
    <property type="match status" value="1"/>
</dbReference>
<dbReference type="RefSeq" id="WP_050659295.1">
    <property type="nucleotide sequence ID" value="NZ_JBLXAC010000016.1"/>
</dbReference>
<dbReference type="EMBL" id="RJUL01000008">
    <property type="protein sequence ID" value="ROQ23394.1"/>
    <property type="molecule type" value="Genomic_DNA"/>
</dbReference>